<dbReference type="RefSeq" id="WP_130512251.1">
    <property type="nucleotide sequence ID" value="NZ_SHKY01000001.1"/>
</dbReference>
<comment type="caution">
    <text evidence="3">The sequence shown here is derived from an EMBL/GenBank/DDBJ whole genome shotgun (WGS) entry which is preliminary data.</text>
</comment>
<reference evidence="3 4" key="1">
    <citation type="submission" date="2019-02" db="EMBL/GenBank/DDBJ databases">
        <title>Sequencing the genomes of 1000 actinobacteria strains.</title>
        <authorList>
            <person name="Klenk H.-P."/>
        </authorList>
    </citation>
    <scope>NUCLEOTIDE SEQUENCE [LARGE SCALE GENOMIC DNA]</scope>
    <source>
        <strain evidence="3 4">DSM 45162</strain>
    </source>
</reference>
<proteinExistence type="predicted"/>
<dbReference type="Pfam" id="PF13521">
    <property type="entry name" value="AAA_28"/>
    <property type="match status" value="1"/>
</dbReference>
<dbReference type="EMBL" id="SHKY01000001">
    <property type="protein sequence ID" value="RZU53802.1"/>
    <property type="molecule type" value="Genomic_DNA"/>
</dbReference>
<feature type="domain" description="NadR/Ttd14 AAA" evidence="2">
    <location>
        <begin position="3"/>
        <end position="190"/>
    </location>
</feature>
<evidence type="ECO:0000313" key="3">
    <source>
        <dbReference type="EMBL" id="RZU53802.1"/>
    </source>
</evidence>
<evidence type="ECO:0000256" key="1">
    <source>
        <dbReference type="SAM" id="MobiDB-lite"/>
    </source>
</evidence>
<keyword evidence="4" id="KW-1185">Reference proteome</keyword>
<dbReference type="Proteomes" id="UP000292564">
    <property type="component" value="Unassembled WGS sequence"/>
</dbReference>
<protein>
    <submittedName>
        <fullName evidence="3">AAA domain-containing protein</fullName>
    </submittedName>
</protein>
<feature type="region of interest" description="Disordered" evidence="1">
    <location>
        <begin position="220"/>
        <end position="241"/>
    </location>
</feature>
<dbReference type="AlphaFoldDB" id="A0A4Q7ZRN0"/>
<name>A0A4Q7ZRN0_9ACTN</name>
<evidence type="ECO:0000313" key="4">
    <source>
        <dbReference type="Proteomes" id="UP000292564"/>
    </source>
</evidence>
<dbReference type="OrthoDB" id="4523277at2"/>
<dbReference type="InterPro" id="IPR038727">
    <property type="entry name" value="NadR/Ttd14_AAA_dom"/>
</dbReference>
<dbReference type="InterPro" id="IPR027417">
    <property type="entry name" value="P-loop_NTPase"/>
</dbReference>
<evidence type="ECO:0000259" key="2">
    <source>
        <dbReference type="Pfam" id="PF13521"/>
    </source>
</evidence>
<accession>A0A4Q7ZRN0</accession>
<sequence length="241" mass="26565">MKLAISGTYSSGKTTTSIALSRLTGIPRTYAKTMREILPALLPGRRLEDCGIPELLQLGMVRYAERAVHESHLPDGFISDGSSLHEWVYGRTRVAVGLHPGTRQDGDGFRSETERAFFAQVIDAMGAVMRRHALQTYDAFAHLPIEFPLAADGHRPVSEEFRAKSDRLLLDTLRQAGMPVYIIGGSLPDRLNALVRTFDLPTVMPVERAIGLAHAEMSRLDTSDEMTRQRTAAAPAPEGRK</sequence>
<organism evidence="3 4">
    <name type="scientific">Krasilnikovia cinnamomea</name>
    <dbReference type="NCBI Taxonomy" id="349313"/>
    <lineage>
        <taxon>Bacteria</taxon>
        <taxon>Bacillati</taxon>
        <taxon>Actinomycetota</taxon>
        <taxon>Actinomycetes</taxon>
        <taxon>Micromonosporales</taxon>
        <taxon>Micromonosporaceae</taxon>
        <taxon>Krasilnikovia</taxon>
    </lineage>
</organism>
<gene>
    <name evidence="3" type="ORF">EV385_5736</name>
</gene>
<dbReference type="SUPFAM" id="SSF52540">
    <property type="entry name" value="P-loop containing nucleoside triphosphate hydrolases"/>
    <property type="match status" value="1"/>
</dbReference>
<dbReference type="Gene3D" id="3.40.50.300">
    <property type="entry name" value="P-loop containing nucleotide triphosphate hydrolases"/>
    <property type="match status" value="1"/>
</dbReference>